<dbReference type="SUPFAM" id="SSF51735">
    <property type="entry name" value="NAD(P)-binding Rossmann-fold domains"/>
    <property type="match status" value="1"/>
</dbReference>
<feature type="domain" description="Gal80p-like C-terminal" evidence="3">
    <location>
        <begin position="136"/>
        <end position="274"/>
    </location>
</feature>
<evidence type="ECO:0000313" key="4">
    <source>
        <dbReference type="EMBL" id="MCV7424461.1"/>
    </source>
</evidence>
<dbReference type="Proteomes" id="UP001141629">
    <property type="component" value="Unassembled WGS sequence"/>
</dbReference>
<name>A0A9X3C4H3_9MYCO</name>
<dbReference type="Pfam" id="PF01408">
    <property type="entry name" value="GFO_IDH_MocA"/>
    <property type="match status" value="1"/>
</dbReference>
<dbReference type="Pfam" id="PF22685">
    <property type="entry name" value="Gal80p_C-like"/>
    <property type="match status" value="1"/>
</dbReference>
<dbReference type="Gene3D" id="3.30.360.10">
    <property type="entry name" value="Dihydrodipicolinate Reductase, domain 2"/>
    <property type="match status" value="1"/>
</dbReference>
<dbReference type="Gene3D" id="3.40.50.720">
    <property type="entry name" value="NAD(P)-binding Rossmann-like Domain"/>
    <property type="match status" value="1"/>
</dbReference>
<evidence type="ECO:0000313" key="5">
    <source>
        <dbReference type="Proteomes" id="UP001141629"/>
    </source>
</evidence>
<proteinExistence type="predicted"/>
<dbReference type="InterPro" id="IPR036291">
    <property type="entry name" value="NAD(P)-bd_dom_sf"/>
</dbReference>
<keyword evidence="5" id="KW-1185">Reference proteome</keyword>
<dbReference type="GO" id="GO:0016491">
    <property type="term" value="F:oxidoreductase activity"/>
    <property type="evidence" value="ECO:0007669"/>
    <property type="project" value="UniProtKB-KW"/>
</dbReference>
<evidence type="ECO:0000259" key="2">
    <source>
        <dbReference type="Pfam" id="PF01408"/>
    </source>
</evidence>
<reference evidence="4" key="1">
    <citation type="submission" date="2020-07" db="EMBL/GenBank/DDBJ databases">
        <authorList>
            <person name="Pettersson B.M.F."/>
            <person name="Behra P.R.K."/>
            <person name="Ramesh M."/>
            <person name="Das S."/>
            <person name="Dasgupta S."/>
            <person name="Kirsebom L.A."/>
        </authorList>
    </citation>
    <scope>NUCLEOTIDE SEQUENCE</scope>
    <source>
        <strain evidence="4">DSM 44838</strain>
    </source>
</reference>
<dbReference type="InterPro" id="IPR055080">
    <property type="entry name" value="Gal80p-like_C"/>
</dbReference>
<protein>
    <submittedName>
        <fullName evidence="4">Gfo/Idh/MocA family oxidoreductase</fullName>
    </submittedName>
</protein>
<gene>
    <name evidence="4" type="ORF">H7K45_28350</name>
</gene>
<feature type="domain" description="Gfo/Idh/MocA-like oxidoreductase N-terminal" evidence="2">
    <location>
        <begin position="6"/>
        <end position="126"/>
    </location>
</feature>
<dbReference type="GO" id="GO:0000166">
    <property type="term" value="F:nucleotide binding"/>
    <property type="evidence" value="ECO:0007669"/>
    <property type="project" value="InterPro"/>
</dbReference>
<comment type="caution">
    <text evidence="4">The sequence shown here is derived from an EMBL/GenBank/DDBJ whole genome shotgun (WGS) entry which is preliminary data.</text>
</comment>
<reference evidence="4" key="2">
    <citation type="journal article" date="2022" name="BMC Genomics">
        <title>Comparative genome analysis of mycobacteria focusing on tRNA and non-coding RNA.</title>
        <authorList>
            <person name="Behra P.R.K."/>
            <person name="Pettersson B.M.F."/>
            <person name="Ramesh M."/>
            <person name="Das S."/>
            <person name="Dasgupta S."/>
            <person name="Kirsebom L.A."/>
        </authorList>
    </citation>
    <scope>NUCLEOTIDE SEQUENCE</scope>
    <source>
        <strain evidence="4">DSM 44838</strain>
    </source>
</reference>
<keyword evidence="1" id="KW-0560">Oxidoreductase</keyword>
<accession>A0A9X3C4H3</accession>
<sequence length="355" mass="36589">MITQLGVGLIGANAERGWARAAHVPAIQSLPGLELVAVATRRPESAKAAAAFDAPAAYVDPLDLIRSDDVDVVAVASTVSSHHELIIAALRAGKHVITEWPVASTVAETAEIADLADATGCHVAVGLQGRKSPATVEALRRISRGDIGGILYATVHSAVAAFGSVVDQSALYLEDLATGMNLPTIMGGHTLDLATHLAGYVTSCSAMTSIQYPTVSVAGSTTTRQRTIADHILVQGRLAGGGVLAADVVGGRPVDDAVFRLDVVGRDGVITLSGGGPSGFQAGTLVLTVNGERVDVEHGELASLPAVAVNTAGVYAALRDDVRDDTHTAPGPRDAVRLQRLVEVIQKTNPEVVHD</sequence>
<dbReference type="RefSeq" id="WP_263999530.1">
    <property type="nucleotide sequence ID" value="NZ_JACKVK010000015.1"/>
</dbReference>
<evidence type="ECO:0000259" key="3">
    <source>
        <dbReference type="Pfam" id="PF22685"/>
    </source>
</evidence>
<dbReference type="InterPro" id="IPR050463">
    <property type="entry name" value="Gfo/Idh/MocA_oxidrdct_glycsds"/>
</dbReference>
<dbReference type="PANTHER" id="PTHR43818">
    <property type="entry name" value="BCDNA.GH03377"/>
    <property type="match status" value="1"/>
</dbReference>
<dbReference type="PANTHER" id="PTHR43818:SF11">
    <property type="entry name" value="BCDNA.GH03377"/>
    <property type="match status" value="1"/>
</dbReference>
<dbReference type="AlphaFoldDB" id="A0A9X3C4H3"/>
<dbReference type="SUPFAM" id="SSF55347">
    <property type="entry name" value="Glyceraldehyde-3-phosphate dehydrogenase-like, C-terminal domain"/>
    <property type="match status" value="1"/>
</dbReference>
<organism evidence="4 5">
    <name type="scientific">Mycobacterium yunnanensis</name>
    <dbReference type="NCBI Taxonomy" id="368477"/>
    <lineage>
        <taxon>Bacteria</taxon>
        <taxon>Bacillati</taxon>
        <taxon>Actinomycetota</taxon>
        <taxon>Actinomycetes</taxon>
        <taxon>Mycobacteriales</taxon>
        <taxon>Mycobacteriaceae</taxon>
        <taxon>Mycobacterium</taxon>
    </lineage>
</organism>
<dbReference type="EMBL" id="JACKVK010000015">
    <property type="protein sequence ID" value="MCV7424461.1"/>
    <property type="molecule type" value="Genomic_DNA"/>
</dbReference>
<dbReference type="InterPro" id="IPR000683">
    <property type="entry name" value="Gfo/Idh/MocA-like_OxRdtase_N"/>
</dbReference>
<evidence type="ECO:0000256" key="1">
    <source>
        <dbReference type="ARBA" id="ARBA00023002"/>
    </source>
</evidence>